<evidence type="ECO:0000256" key="2">
    <source>
        <dbReference type="ARBA" id="ARBA00022473"/>
    </source>
</evidence>
<dbReference type="Pfam" id="PF12174">
    <property type="entry name" value="RST"/>
    <property type="match status" value="1"/>
</dbReference>
<dbReference type="PROSITE" id="PS51879">
    <property type="entry name" value="RST"/>
    <property type="match status" value="1"/>
</dbReference>
<comment type="caution">
    <text evidence="8">The sequence shown here is derived from an EMBL/GenBank/DDBJ whole genome shotgun (WGS) entry which is preliminary data.</text>
</comment>
<keyword evidence="3" id="KW-0346">Stress response</keyword>
<evidence type="ECO:0000313" key="8">
    <source>
        <dbReference type="EMBL" id="KMZ66490.1"/>
    </source>
</evidence>
<protein>
    <submittedName>
        <fullName evidence="8">Poly polymerase catalytic domain containing protein, expressed</fullName>
    </submittedName>
</protein>
<evidence type="ECO:0000256" key="5">
    <source>
        <dbReference type="SAM" id="MobiDB-lite"/>
    </source>
</evidence>
<evidence type="ECO:0000256" key="4">
    <source>
        <dbReference type="ARBA" id="ARBA00023242"/>
    </source>
</evidence>
<dbReference type="Proteomes" id="UP000036987">
    <property type="component" value="Unassembled WGS sequence"/>
</dbReference>
<dbReference type="Gene3D" id="3.90.228.10">
    <property type="match status" value="1"/>
</dbReference>
<evidence type="ECO:0000256" key="1">
    <source>
        <dbReference type="ARBA" id="ARBA00004123"/>
    </source>
</evidence>
<feature type="region of interest" description="Disordered" evidence="5">
    <location>
        <begin position="1"/>
        <end position="27"/>
    </location>
</feature>
<dbReference type="OrthoDB" id="6133115at2759"/>
<dbReference type="EMBL" id="LFYR01000980">
    <property type="protein sequence ID" value="KMZ66490.1"/>
    <property type="molecule type" value="Genomic_DNA"/>
</dbReference>
<name>A0A0K9PE39_ZOSMR</name>
<organism evidence="8 9">
    <name type="scientific">Zostera marina</name>
    <name type="common">Eelgrass</name>
    <dbReference type="NCBI Taxonomy" id="29655"/>
    <lineage>
        <taxon>Eukaryota</taxon>
        <taxon>Viridiplantae</taxon>
        <taxon>Streptophyta</taxon>
        <taxon>Embryophyta</taxon>
        <taxon>Tracheophyta</taxon>
        <taxon>Spermatophyta</taxon>
        <taxon>Magnoliopsida</taxon>
        <taxon>Liliopsida</taxon>
        <taxon>Zosteraceae</taxon>
        <taxon>Zostera</taxon>
    </lineage>
</organism>
<comment type="subcellular location">
    <subcellularLocation>
        <location evidence="1">Nucleus</location>
    </subcellularLocation>
</comment>
<dbReference type="PANTHER" id="PTHR32263">
    <property type="entry name" value="INACTIVE POLY [ADP-RIBOSE] POLYMERASE SRO4-RELATED"/>
    <property type="match status" value="1"/>
</dbReference>
<keyword evidence="4" id="KW-0539">Nucleus</keyword>
<dbReference type="SUPFAM" id="SSF56399">
    <property type="entry name" value="ADP-ribosylation"/>
    <property type="match status" value="1"/>
</dbReference>
<gene>
    <name evidence="8" type="ORF">ZOSMA_29G01530</name>
</gene>
<evidence type="ECO:0000259" key="7">
    <source>
        <dbReference type="PROSITE" id="PS51879"/>
    </source>
</evidence>
<dbReference type="InterPro" id="IPR012317">
    <property type="entry name" value="Poly(ADP-ribose)pol_cat_dom"/>
</dbReference>
<dbReference type="InterPro" id="IPR022003">
    <property type="entry name" value="RST"/>
</dbReference>
<dbReference type="InterPro" id="IPR044964">
    <property type="entry name" value="RCD1/SRO1-5"/>
</dbReference>
<dbReference type="AlphaFoldDB" id="A0A0K9PE39"/>
<keyword evidence="2" id="KW-0217">Developmental protein</keyword>
<feature type="domain" description="PARP catalytic" evidence="6">
    <location>
        <begin position="240"/>
        <end position="456"/>
    </location>
</feature>
<evidence type="ECO:0000259" key="6">
    <source>
        <dbReference type="PROSITE" id="PS51059"/>
    </source>
</evidence>
<dbReference type="GO" id="GO:0003950">
    <property type="term" value="F:NAD+ poly-ADP-ribosyltransferase activity"/>
    <property type="evidence" value="ECO:0007669"/>
    <property type="project" value="InterPro"/>
</dbReference>
<dbReference type="GO" id="GO:0005634">
    <property type="term" value="C:nucleus"/>
    <property type="evidence" value="ECO:0007669"/>
    <property type="project" value="UniProtKB-SubCell"/>
</dbReference>
<dbReference type="Pfam" id="PF23467">
    <property type="entry name" value="WWE_5"/>
    <property type="match status" value="1"/>
</dbReference>
<evidence type="ECO:0000256" key="3">
    <source>
        <dbReference type="ARBA" id="ARBA00023016"/>
    </source>
</evidence>
<dbReference type="OMA" id="ESNCRSH"/>
<keyword evidence="9" id="KW-1185">Reference proteome</keyword>
<sequence length="579" mass="65532">MESMNQKVLDSADSRTTGISKRKRDSCGDGCISDVRCETNSSLIGILAQDYRCCNMNSFQQQSSQNSMMKNYSNFMTSGLPQRLMFYRNGKWEDYHMHVVTVIRDAFRAKKAIMEVILKDHHSLFDFVHMVEIDAETSVNKHLGWIDDNGCHFFPELSHTLCDSHNHQNSTLGEKNVYSRAEPNSVSQIKMKFLPSSAKVLKNSFKRIKIKEESYTGQYVGENEETVGENDPCNVFHLEDPYPGCFSSGKLVELLARSSRAYATVQNMLLLGMGTFINANDIVGIFNIPPTSIFGQMRLKRFQKQVEISRSQRGNENIRYCWLASSKESSEKIMLEGLGNLKKPIYNPMHGSGIHLSPAKHSNLSVISSDVDENDMVYVVLCRVILGNLEQIHPGSKQSQPSSESFDNGIDNFQNPNQYIVWDMHADTHILPEYVVSIKISPIIKGCLIEKKTMTGITYLSEQKQIHSSDVNSHQEGNVQRISSLAKNYPEISHVVKKSSMIPKSPWMPFSMLFAAISSKVSLQDMDIVSSYYMEFKKGRISRIDLIKKLRQIAGDKLLVSTIMRLHQKPPPAVSQNEP</sequence>
<feature type="domain" description="RST" evidence="7">
    <location>
        <begin position="501"/>
        <end position="572"/>
    </location>
</feature>
<dbReference type="STRING" id="29655.A0A0K9PE39"/>
<accession>A0A0K9PE39</accession>
<reference evidence="9" key="1">
    <citation type="journal article" date="2016" name="Nature">
        <title>The genome of the seagrass Zostera marina reveals angiosperm adaptation to the sea.</title>
        <authorList>
            <person name="Olsen J.L."/>
            <person name="Rouze P."/>
            <person name="Verhelst B."/>
            <person name="Lin Y.-C."/>
            <person name="Bayer T."/>
            <person name="Collen J."/>
            <person name="Dattolo E."/>
            <person name="De Paoli E."/>
            <person name="Dittami S."/>
            <person name="Maumus F."/>
            <person name="Michel G."/>
            <person name="Kersting A."/>
            <person name="Lauritano C."/>
            <person name="Lohaus R."/>
            <person name="Toepel M."/>
            <person name="Tonon T."/>
            <person name="Vanneste K."/>
            <person name="Amirebrahimi M."/>
            <person name="Brakel J."/>
            <person name="Bostroem C."/>
            <person name="Chovatia M."/>
            <person name="Grimwood J."/>
            <person name="Jenkins J.W."/>
            <person name="Jueterbock A."/>
            <person name="Mraz A."/>
            <person name="Stam W.T."/>
            <person name="Tice H."/>
            <person name="Bornberg-Bauer E."/>
            <person name="Green P.J."/>
            <person name="Pearson G.A."/>
            <person name="Procaccini G."/>
            <person name="Duarte C.M."/>
            <person name="Schmutz J."/>
            <person name="Reusch T.B.H."/>
            <person name="Van de Peer Y."/>
        </authorList>
    </citation>
    <scope>NUCLEOTIDE SEQUENCE [LARGE SCALE GENOMIC DNA]</scope>
    <source>
        <strain evidence="9">cv. Finnish</strain>
    </source>
</reference>
<dbReference type="PANTHER" id="PTHR32263:SF5">
    <property type="entry name" value="INACTIVE POLY [ADP-RIBOSE] POLYMERASE SRO1-RELATED"/>
    <property type="match status" value="1"/>
</dbReference>
<feature type="compositionally biased region" description="Polar residues" evidence="5">
    <location>
        <begin position="1"/>
        <end position="19"/>
    </location>
</feature>
<dbReference type="InterPro" id="IPR057823">
    <property type="entry name" value="WWE_RCD1"/>
</dbReference>
<dbReference type="PROSITE" id="PS51059">
    <property type="entry name" value="PARP_CATALYTIC"/>
    <property type="match status" value="1"/>
</dbReference>
<proteinExistence type="predicted"/>
<evidence type="ECO:0000313" key="9">
    <source>
        <dbReference type="Proteomes" id="UP000036987"/>
    </source>
</evidence>